<dbReference type="GO" id="GO:0035556">
    <property type="term" value="P:intracellular signal transduction"/>
    <property type="evidence" value="ECO:0007669"/>
    <property type="project" value="TreeGrafter"/>
</dbReference>
<gene>
    <name evidence="6" type="ORF">QBZ16_001201</name>
</gene>
<dbReference type="GO" id="GO:0005524">
    <property type="term" value="F:ATP binding"/>
    <property type="evidence" value="ECO:0007669"/>
    <property type="project" value="UniProtKB-UniRule"/>
</dbReference>
<dbReference type="Gene3D" id="1.10.510.10">
    <property type="entry name" value="Transferase(Phosphotransferase) domain 1"/>
    <property type="match status" value="1"/>
</dbReference>
<feature type="domain" description="Protein kinase" evidence="5">
    <location>
        <begin position="103"/>
        <end position="377"/>
    </location>
</feature>
<proteinExistence type="predicted"/>
<dbReference type="SMART" id="SM00220">
    <property type="entry name" value="S_TKc"/>
    <property type="match status" value="1"/>
</dbReference>
<dbReference type="SUPFAM" id="SSF56112">
    <property type="entry name" value="Protein kinase-like (PK-like)"/>
    <property type="match status" value="1"/>
</dbReference>
<keyword evidence="7" id="KW-1185">Reference proteome</keyword>
<evidence type="ECO:0000256" key="4">
    <source>
        <dbReference type="SAM" id="MobiDB-lite"/>
    </source>
</evidence>
<name>A0AAD9IFP5_PROWI</name>
<dbReference type="Pfam" id="PF00069">
    <property type="entry name" value="Pkinase"/>
    <property type="match status" value="1"/>
</dbReference>
<dbReference type="InterPro" id="IPR017441">
    <property type="entry name" value="Protein_kinase_ATP_BS"/>
</dbReference>
<keyword evidence="1 3" id="KW-0547">Nucleotide-binding</keyword>
<dbReference type="PROSITE" id="PS50011">
    <property type="entry name" value="PROTEIN_KINASE_DOM"/>
    <property type="match status" value="1"/>
</dbReference>
<dbReference type="AlphaFoldDB" id="A0AAD9IFP5"/>
<dbReference type="PROSITE" id="PS00107">
    <property type="entry name" value="PROTEIN_KINASE_ATP"/>
    <property type="match status" value="1"/>
</dbReference>
<dbReference type="PANTHER" id="PTHR24346">
    <property type="entry name" value="MAP/MICROTUBULE AFFINITY-REGULATING KINASE"/>
    <property type="match status" value="1"/>
</dbReference>
<dbReference type="GO" id="GO:0004674">
    <property type="term" value="F:protein serine/threonine kinase activity"/>
    <property type="evidence" value="ECO:0007669"/>
    <property type="project" value="TreeGrafter"/>
</dbReference>
<evidence type="ECO:0000259" key="5">
    <source>
        <dbReference type="PROSITE" id="PS50011"/>
    </source>
</evidence>
<dbReference type="PANTHER" id="PTHR24346:SF77">
    <property type="entry name" value="SERINE THREONINE PROTEIN KINASE"/>
    <property type="match status" value="1"/>
</dbReference>
<reference evidence="6" key="1">
    <citation type="submission" date="2021-01" db="EMBL/GenBank/DDBJ databases">
        <authorList>
            <person name="Eckstrom K.M.E."/>
        </authorList>
    </citation>
    <scope>NUCLEOTIDE SEQUENCE</scope>
    <source>
        <strain evidence="6">UVCC 0001</strain>
    </source>
</reference>
<feature type="binding site" evidence="3">
    <location>
        <position position="132"/>
    </location>
    <ligand>
        <name>ATP</name>
        <dbReference type="ChEBI" id="CHEBI:30616"/>
    </ligand>
</feature>
<sequence length="653" mass="70250">MKASLSSRLLHVTDRLSAAAGLPSAPLSKGCKSLGRLSAMPATELPALVGTPAETSLVPGVSNASLSSCTATESDDEPANAVRWTSVLHPDDRIPGTWLVNQYLILQFLGKGVSGRVFLVMDVQTHRLYALKSMKRKEASMRRRPLGGKAGGKVEEDALAPSGTSLAGAGVVLRQEVREIRIMARLRHPNLPRLHEVIDDPGHPRILLIMTLAEGGCVMSRADLEAERGMGEARARHIFRGAARGLHELHRAGIVHGDIKPENVLQGSSVWLSDFGCSYFAQEGLPARRSRGTPAFLAPELVSAPGQPGSTKASDVYALGASLFTLVFGRIPYRVASLADLFQALATRPLRQLLFGCLQKDPARRLTLRQVLAHRWTRQRDSQESVHGMERLLRAAGSVTVQQMAGARPRRCRASTARRRSPAGDSPVSLADSPALGEGAAEGTLRAPPDAPCLAASRLGSEPDAPSPEPASAFGGSSLAWPPEERKAERIAADKLPRAGSVPEALQPAVPCLEEITKDPGSPDYMFEGIRRAKEQLRGVARTDGGWAVARHGEGELLGTSKLLSTVERSFLGVTKRILDGLYVSAGEQEAVIAILPGSKIRAAWEDDDMLRWMLQRLAWREETELVALQGLLVMANPRVAVDSKSFPAAKEF</sequence>
<dbReference type="InterPro" id="IPR000719">
    <property type="entry name" value="Prot_kinase_dom"/>
</dbReference>
<feature type="compositionally biased region" description="Basic residues" evidence="4">
    <location>
        <begin position="408"/>
        <end position="421"/>
    </location>
</feature>
<protein>
    <recommendedName>
        <fullName evidence="5">Protein kinase domain-containing protein</fullName>
    </recommendedName>
</protein>
<dbReference type="GO" id="GO:0005737">
    <property type="term" value="C:cytoplasm"/>
    <property type="evidence" value="ECO:0007669"/>
    <property type="project" value="TreeGrafter"/>
</dbReference>
<organism evidence="6 7">
    <name type="scientific">Prototheca wickerhamii</name>
    <dbReference type="NCBI Taxonomy" id="3111"/>
    <lineage>
        <taxon>Eukaryota</taxon>
        <taxon>Viridiplantae</taxon>
        <taxon>Chlorophyta</taxon>
        <taxon>core chlorophytes</taxon>
        <taxon>Trebouxiophyceae</taxon>
        <taxon>Chlorellales</taxon>
        <taxon>Chlorellaceae</taxon>
        <taxon>Prototheca</taxon>
    </lineage>
</organism>
<feature type="region of interest" description="Disordered" evidence="4">
    <location>
        <begin position="400"/>
        <end position="480"/>
    </location>
</feature>
<dbReference type="Proteomes" id="UP001255856">
    <property type="component" value="Unassembled WGS sequence"/>
</dbReference>
<evidence type="ECO:0000256" key="1">
    <source>
        <dbReference type="ARBA" id="ARBA00022741"/>
    </source>
</evidence>
<dbReference type="EMBL" id="JASFZW010000011">
    <property type="protein sequence ID" value="KAK2076269.1"/>
    <property type="molecule type" value="Genomic_DNA"/>
</dbReference>
<keyword evidence="2 3" id="KW-0067">ATP-binding</keyword>
<evidence type="ECO:0000313" key="6">
    <source>
        <dbReference type="EMBL" id="KAK2076269.1"/>
    </source>
</evidence>
<dbReference type="CDD" id="cd14008">
    <property type="entry name" value="STKc_LKB1_CaMKK"/>
    <property type="match status" value="1"/>
</dbReference>
<comment type="caution">
    <text evidence="6">The sequence shown here is derived from an EMBL/GenBank/DDBJ whole genome shotgun (WGS) entry which is preliminary data.</text>
</comment>
<accession>A0AAD9IFP5</accession>
<dbReference type="InterPro" id="IPR011009">
    <property type="entry name" value="Kinase-like_dom_sf"/>
</dbReference>
<evidence type="ECO:0000256" key="3">
    <source>
        <dbReference type="PROSITE-ProRule" id="PRU10141"/>
    </source>
</evidence>
<evidence type="ECO:0000313" key="7">
    <source>
        <dbReference type="Proteomes" id="UP001255856"/>
    </source>
</evidence>
<evidence type="ECO:0000256" key="2">
    <source>
        <dbReference type="ARBA" id="ARBA00022840"/>
    </source>
</evidence>